<dbReference type="PANTHER" id="PTHR44019">
    <property type="entry name" value="WD REPEAT-CONTAINING PROTEIN 55"/>
    <property type="match status" value="1"/>
</dbReference>
<dbReference type="PROSITE" id="PS00678">
    <property type="entry name" value="WD_REPEATS_1"/>
    <property type="match status" value="1"/>
</dbReference>
<dbReference type="EMBL" id="OV725077">
    <property type="protein sequence ID" value="CAH1391661.1"/>
    <property type="molecule type" value="Genomic_DNA"/>
</dbReference>
<feature type="repeat" description="WD" evidence="5">
    <location>
        <begin position="335"/>
        <end position="369"/>
    </location>
</feature>
<evidence type="ECO:0000256" key="4">
    <source>
        <dbReference type="ARBA" id="ARBA00023478"/>
    </source>
</evidence>
<evidence type="ECO:0000313" key="7">
    <source>
        <dbReference type="EMBL" id="CAH1391661.1"/>
    </source>
</evidence>
<dbReference type="InterPro" id="IPR050505">
    <property type="entry name" value="WDR55/POC1"/>
</dbReference>
<comment type="similarity">
    <text evidence="1">Belongs to the WD repeat WDR55 family.</text>
</comment>
<organism evidence="7 8">
    <name type="scientific">Nezara viridula</name>
    <name type="common">Southern green stink bug</name>
    <name type="synonym">Cimex viridulus</name>
    <dbReference type="NCBI Taxonomy" id="85310"/>
    <lineage>
        <taxon>Eukaryota</taxon>
        <taxon>Metazoa</taxon>
        <taxon>Ecdysozoa</taxon>
        <taxon>Arthropoda</taxon>
        <taxon>Hexapoda</taxon>
        <taxon>Insecta</taxon>
        <taxon>Pterygota</taxon>
        <taxon>Neoptera</taxon>
        <taxon>Paraneoptera</taxon>
        <taxon>Hemiptera</taxon>
        <taxon>Heteroptera</taxon>
        <taxon>Panheteroptera</taxon>
        <taxon>Pentatomomorpha</taxon>
        <taxon>Pentatomoidea</taxon>
        <taxon>Pentatomidae</taxon>
        <taxon>Pentatominae</taxon>
        <taxon>Nezara</taxon>
    </lineage>
</organism>
<feature type="compositionally biased region" description="Acidic residues" evidence="6">
    <location>
        <begin position="12"/>
        <end position="50"/>
    </location>
</feature>
<dbReference type="OrthoDB" id="2288928at2759"/>
<evidence type="ECO:0000256" key="3">
    <source>
        <dbReference type="ARBA" id="ARBA00022737"/>
    </source>
</evidence>
<reference evidence="7" key="1">
    <citation type="submission" date="2022-01" db="EMBL/GenBank/DDBJ databases">
        <authorList>
            <person name="King R."/>
        </authorList>
    </citation>
    <scope>NUCLEOTIDE SEQUENCE</scope>
</reference>
<dbReference type="InterPro" id="IPR015943">
    <property type="entry name" value="WD40/YVTN_repeat-like_dom_sf"/>
</dbReference>
<dbReference type="SMART" id="SM00320">
    <property type="entry name" value="WD40"/>
    <property type="match status" value="6"/>
</dbReference>
<dbReference type="AlphaFoldDB" id="A0A9P0E4R8"/>
<evidence type="ECO:0000256" key="6">
    <source>
        <dbReference type="SAM" id="MobiDB-lite"/>
    </source>
</evidence>
<keyword evidence="3" id="KW-0677">Repeat</keyword>
<dbReference type="Pfam" id="PF24796">
    <property type="entry name" value="WDR55"/>
    <property type="match status" value="1"/>
</dbReference>
<dbReference type="InterPro" id="IPR036322">
    <property type="entry name" value="WD40_repeat_dom_sf"/>
</dbReference>
<feature type="repeat" description="WD" evidence="5">
    <location>
        <begin position="180"/>
        <end position="207"/>
    </location>
</feature>
<dbReference type="PROSITE" id="PS50082">
    <property type="entry name" value="WD_REPEATS_2"/>
    <property type="match status" value="2"/>
</dbReference>
<evidence type="ECO:0000256" key="5">
    <source>
        <dbReference type="PROSITE-ProRule" id="PRU00221"/>
    </source>
</evidence>
<dbReference type="Gene3D" id="2.130.10.10">
    <property type="entry name" value="YVTN repeat-like/Quinoprotein amine dehydrogenase"/>
    <property type="match status" value="2"/>
</dbReference>
<dbReference type="PANTHER" id="PTHR44019:SF20">
    <property type="entry name" value="WD REPEAT-CONTAINING PROTEIN 55"/>
    <property type="match status" value="1"/>
</dbReference>
<feature type="region of interest" description="Disordered" evidence="6">
    <location>
        <begin position="1"/>
        <end position="58"/>
    </location>
</feature>
<keyword evidence="2 5" id="KW-0853">WD repeat</keyword>
<evidence type="ECO:0000256" key="2">
    <source>
        <dbReference type="ARBA" id="ARBA00022574"/>
    </source>
</evidence>
<name>A0A9P0E4R8_NEZVI</name>
<sequence length="406" mass="45469">MYLTDLQFVEGDPVDSDLEDSDDSISMSDDDTDSDESNDSSEFEENETDENSTQNVDNNEDLLVSLIEERRNNIQNKLSPIKSDDLFTNLSFHPSMDLITVSCLSGNIEIYSYAVEENTLKGTIEAHTKACRAVEFSDDGTTIYSVGKDKNIVISDLERLDMKMFIDNAHHVALTTIIAPDDNILSTGDEEGVIKIWDTRFSQTPTMKFHDLQDYVSCITSKDSYKIACTSGDGTLTSYDLRTKKKLQQSAPFETDLTCCTSTRSNTMIVCGTMTGQFLFYKWSDFSDLAGTYKPRKKSSVNSVLEVSDNIILSGMEDGHLKAFHFFPHKEIGIVGQHTLIIESLDISHDGKIVASLSPDPIIKFWDISYLEGFLVSDVERNIGNESKNLPSSEFDDRKSFFSDLS</sequence>
<accession>A0A9P0E4R8</accession>
<evidence type="ECO:0000256" key="1">
    <source>
        <dbReference type="ARBA" id="ARBA00007625"/>
    </source>
</evidence>
<protein>
    <recommendedName>
        <fullName evidence="4">WD repeat-containing protein 55 homolog</fullName>
    </recommendedName>
</protein>
<dbReference type="InterPro" id="IPR019775">
    <property type="entry name" value="WD40_repeat_CS"/>
</dbReference>
<dbReference type="InterPro" id="IPR001680">
    <property type="entry name" value="WD40_rpt"/>
</dbReference>
<evidence type="ECO:0000313" key="8">
    <source>
        <dbReference type="Proteomes" id="UP001152798"/>
    </source>
</evidence>
<dbReference type="SUPFAM" id="SSF50978">
    <property type="entry name" value="WD40 repeat-like"/>
    <property type="match status" value="1"/>
</dbReference>
<keyword evidence="8" id="KW-1185">Reference proteome</keyword>
<proteinExistence type="inferred from homology"/>
<dbReference type="Proteomes" id="UP001152798">
    <property type="component" value="Chromosome 1"/>
</dbReference>
<gene>
    <name evidence="7" type="ORF">NEZAVI_LOCUS2642</name>
</gene>